<dbReference type="EMBL" id="AP013042">
    <property type="protein sequence ID" value="BAS67566.1"/>
    <property type="molecule type" value="Genomic_DNA"/>
</dbReference>
<dbReference type="SUPFAM" id="SSF142433">
    <property type="entry name" value="CinA-like"/>
    <property type="match status" value="1"/>
</dbReference>
<evidence type="ECO:0000313" key="3">
    <source>
        <dbReference type="Proteomes" id="UP000067399"/>
    </source>
</evidence>
<proteinExistence type="predicted"/>
<dbReference type="InterPro" id="IPR008136">
    <property type="entry name" value="CinA_C"/>
</dbReference>
<name>A0A0P0UQU6_9GAMM</name>
<sequence>MTKLAQLLKQKKYTIAVAESCTGGNLSALLTQESGASVYFDRGFITYSNQAKIDMLGVKTHTLDTHGAVSEQTALEMVAGVIQNSNADIGVSITGIAGPTGATKDKPVGTVCFGFYVNGEYFSAIEIFSNQDRAQVIQSSVDFVIGKLTKWL</sequence>
<dbReference type="InterPro" id="IPR036653">
    <property type="entry name" value="CinA-like_C"/>
</dbReference>
<evidence type="ECO:0000313" key="2">
    <source>
        <dbReference type="EMBL" id="BAS67566.1"/>
    </source>
</evidence>
<dbReference type="OrthoDB" id="9801454at2"/>
<evidence type="ECO:0000259" key="1">
    <source>
        <dbReference type="Pfam" id="PF02464"/>
    </source>
</evidence>
<reference evidence="2 3" key="2">
    <citation type="journal article" date="2016" name="ISME J.">
        <title>Heterogeneous composition of key metabolic gene clusters in a vent mussel symbiont population.</title>
        <authorList>
            <person name="Ikuta T."/>
            <person name="Takaki Y."/>
            <person name="Nagai Y."/>
            <person name="Shimamura S."/>
            <person name="Tsuda M."/>
            <person name="Kawagucci S."/>
            <person name="Aoki Y."/>
            <person name="Inoue K."/>
            <person name="Teruya M."/>
            <person name="Satou K."/>
            <person name="Teruya K."/>
            <person name="Shimoji M."/>
            <person name="Tamotsu H."/>
            <person name="Hirano T."/>
            <person name="Maruyama T."/>
            <person name="Yoshida T."/>
        </authorList>
    </citation>
    <scope>NUCLEOTIDE SEQUENCE [LARGE SCALE GENOMIC DNA]</scope>
    <source>
        <strain evidence="2 3">Myojin Knoll</strain>
    </source>
</reference>
<dbReference type="Proteomes" id="UP000067399">
    <property type="component" value="Chromosome"/>
</dbReference>
<dbReference type="Gene3D" id="3.90.950.20">
    <property type="entry name" value="CinA-like"/>
    <property type="match status" value="1"/>
</dbReference>
<dbReference type="RefSeq" id="WP_066043841.1">
    <property type="nucleotide sequence ID" value="NZ_AP013042.1"/>
</dbReference>
<gene>
    <name evidence="2" type="ORF">BSEPE_0559</name>
</gene>
<keyword evidence="3" id="KW-1185">Reference proteome</keyword>
<dbReference type="KEGG" id="ebh:BSEPE_0559"/>
<organism evidence="2 3">
    <name type="scientific">endosymbiont of Bathymodiolus septemdierum str. Myojin knoll</name>
    <dbReference type="NCBI Taxonomy" id="1303921"/>
    <lineage>
        <taxon>Bacteria</taxon>
        <taxon>Pseudomonadati</taxon>
        <taxon>Pseudomonadota</taxon>
        <taxon>Gammaproteobacteria</taxon>
        <taxon>sulfur-oxidizing symbionts</taxon>
    </lineage>
</organism>
<dbReference type="STRING" id="1303921.BSEPE_0559"/>
<dbReference type="Pfam" id="PF02464">
    <property type="entry name" value="CinA"/>
    <property type="match status" value="1"/>
</dbReference>
<protein>
    <recommendedName>
        <fullName evidence="1">CinA C-terminal domain-containing protein</fullName>
    </recommendedName>
</protein>
<reference evidence="2 3" key="1">
    <citation type="journal article" date="2000" name="Mar. Ecol. Prog. Ser.">
        <title>Phylogenetic characterization of endosymbionts in three hydrothermal vent mussels: influence on host distributions.</title>
        <authorList>
            <person name="Fujiwara Y."/>
            <person name="Takai K."/>
            <person name="Uematsu K."/>
            <person name="Tsuchida S."/>
            <person name="Hunt J.C."/>
            <person name="Hashimoto J."/>
        </authorList>
    </citation>
    <scope>NUCLEOTIDE SEQUENCE [LARGE SCALE GENOMIC DNA]</scope>
    <source>
        <strain evidence="2 3">Myojin Knoll</strain>
    </source>
</reference>
<dbReference type="AlphaFoldDB" id="A0A0P0UQU6"/>
<dbReference type="NCBIfam" id="TIGR00199">
    <property type="entry name" value="PncC_domain"/>
    <property type="match status" value="1"/>
</dbReference>
<accession>A0A0P0UQU6</accession>
<feature type="domain" description="CinA C-terminal" evidence="1">
    <location>
        <begin position="3"/>
        <end position="150"/>
    </location>
</feature>